<feature type="transmembrane region" description="Helical" evidence="8">
    <location>
        <begin position="381"/>
        <end position="401"/>
    </location>
</feature>
<evidence type="ECO:0000256" key="5">
    <source>
        <dbReference type="ARBA" id="ARBA00023136"/>
    </source>
</evidence>
<dbReference type="GO" id="GO:0005886">
    <property type="term" value="C:plasma membrane"/>
    <property type="evidence" value="ECO:0007669"/>
    <property type="project" value="UniProtKB-SubCell"/>
</dbReference>
<dbReference type="Pfam" id="PF06738">
    <property type="entry name" value="ThrE"/>
    <property type="match status" value="1"/>
</dbReference>
<comment type="subcellular location">
    <subcellularLocation>
        <location evidence="1">Cell membrane</location>
        <topology evidence="1">Multi-pass membrane protein</topology>
    </subcellularLocation>
</comment>
<dbReference type="Proteomes" id="UP000677117">
    <property type="component" value="Chromosome"/>
</dbReference>
<dbReference type="InterPro" id="IPR010619">
    <property type="entry name" value="ThrE-like_N"/>
</dbReference>
<evidence type="ECO:0000256" key="2">
    <source>
        <dbReference type="ARBA" id="ARBA00022475"/>
    </source>
</evidence>
<feature type="transmembrane region" description="Helical" evidence="8">
    <location>
        <begin position="330"/>
        <end position="347"/>
    </location>
</feature>
<keyword evidence="2" id="KW-1003">Cell membrane</keyword>
<dbReference type="KEGG" id="mvl:KOY49_02575"/>
<reference evidence="11" key="1">
    <citation type="submission" date="2021-06" db="EMBL/GenBank/DDBJ databases">
        <title>An adapted protocol for Saccharibacteria cultivation: two new species join this phylum of Candidate Phyla Radiations.</title>
        <authorList>
            <person name="Ibrahim A."/>
            <person name="Maatouk M."/>
            <person name="Raoult D."/>
            <person name="Bittar F."/>
        </authorList>
    </citation>
    <scope>NUCLEOTIDE SEQUENCE</scope>
    <source>
        <strain evidence="11">IHU2</strain>
    </source>
</reference>
<gene>
    <name evidence="11" type="ORF">KOY49_02575</name>
</gene>
<feature type="transmembrane region" description="Helical" evidence="8">
    <location>
        <begin position="353"/>
        <end position="374"/>
    </location>
</feature>
<dbReference type="InterPro" id="IPR024528">
    <property type="entry name" value="ThrE_2"/>
</dbReference>
<evidence type="ECO:0000256" key="6">
    <source>
        <dbReference type="ARBA" id="ARBA00034125"/>
    </source>
</evidence>
<dbReference type="RefSeq" id="WP_146423607.1">
    <property type="nucleotide sequence ID" value="NZ_CP076459.1"/>
</dbReference>
<feature type="coiled-coil region" evidence="7">
    <location>
        <begin position="119"/>
        <end position="146"/>
    </location>
</feature>
<evidence type="ECO:0000259" key="9">
    <source>
        <dbReference type="Pfam" id="PF06738"/>
    </source>
</evidence>
<keyword evidence="3 8" id="KW-0812">Transmembrane</keyword>
<keyword evidence="4 8" id="KW-1133">Transmembrane helix</keyword>
<evidence type="ECO:0000256" key="3">
    <source>
        <dbReference type="ARBA" id="ARBA00022692"/>
    </source>
</evidence>
<dbReference type="GO" id="GO:0015744">
    <property type="term" value="P:succinate transport"/>
    <property type="evidence" value="ECO:0007669"/>
    <property type="project" value="TreeGrafter"/>
</dbReference>
<feature type="transmembrane region" description="Helical" evidence="8">
    <location>
        <begin position="268"/>
        <end position="289"/>
    </location>
</feature>
<feature type="transmembrane region" description="Helical" evidence="8">
    <location>
        <begin position="153"/>
        <end position="170"/>
    </location>
</feature>
<evidence type="ECO:0000256" key="4">
    <source>
        <dbReference type="ARBA" id="ARBA00022989"/>
    </source>
</evidence>
<comment type="similarity">
    <text evidence="6">Belongs to the ThrE exporter (TC 2.A.79) family.</text>
</comment>
<keyword evidence="5 8" id="KW-0472">Membrane</keyword>
<feature type="transmembrane region" description="Helical" evidence="8">
    <location>
        <begin position="232"/>
        <end position="256"/>
    </location>
</feature>
<evidence type="ECO:0000256" key="1">
    <source>
        <dbReference type="ARBA" id="ARBA00004651"/>
    </source>
</evidence>
<evidence type="ECO:0000256" key="8">
    <source>
        <dbReference type="SAM" id="Phobius"/>
    </source>
</evidence>
<organism evidence="11 12">
    <name type="scientific">Candidatus Minimicrobia vallesae</name>
    <dbReference type="NCBI Taxonomy" id="2841264"/>
    <lineage>
        <taxon>Bacteria</taxon>
        <taxon>Candidatus Saccharimonadota</taxon>
        <taxon>Candidatus Saccharimonadota incertae sedis</taxon>
        <taxon>Candidatus Minimicrobia</taxon>
    </lineage>
</organism>
<dbReference type="GO" id="GO:0022857">
    <property type="term" value="F:transmembrane transporter activity"/>
    <property type="evidence" value="ECO:0007669"/>
    <property type="project" value="InterPro"/>
</dbReference>
<feature type="domain" description="Threonine/Serine exporter ThrE" evidence="10">
    <location>
        <begin position="318"/>
        <end position="441"/>
    </location>
</feature>
<sequence>MKKKVPKFIEQSLARVANLYSFEPEHHLEKIDESLTPNMRALRLAMTIAEQLLSMGVVARDVVRMAQGITRTYCRRPVHVDVSYTLVTISQDRGVSHEPLTMARVIVPDDPNYQLIQALQLLALDIRRKQLSLEEAEERLQQILKKPTEHSRLVVYAAGGLVSAGSVILYGGSLLMASIAFLLGFLATGLLRWLGRIGAPLFYSQALVAIFVTLVAAGAAWCSNYLGLSVNATLLVISGIVLLVAGLMFVGAFQDAIDEYYMTANARLLKVVMATGGVIAGVMVGLYIATKFGITFPATPDRLTLADGHTQYLGAGIIAAAFVLRNHSRFLGMVISGLIAIFGWWISRLAMSFGFDIVTASGIAAAVIGLVAVMTSRLWKFPSLAIIAAGIVPLVPGLSLYNGLMGVVLYPPNSANFLPALAILARAILIGVAVAIGASFGNIVGRPIRRQFINLFRRNTQAS</sequence>
<accession>A0A8F1SAP2</accession>
<feature type="transmembrane region" description="Helical" evidence="8">
    <location>
        <begin position="309"/>
        <end position="325"/>
    </location>
</feature>
<protein>
    <submittedName>
        <fullName evidence="11">Threonine/serine exporter family protein</fullName>
    </submittedName>
</protein>
<feature type="transmembrane region" description="Helical" evidence="8">
    <location>
        <begin position="176"/>
        <end position="194"/>
    </location>
</feature>
<feature type="transmembrane region" description="Helical" evidence="8">
    <location>
        <begin position="206"/>
        <end position="226"/>
    </location>
</feature>
<dbReference type="InterPro" id="IPR050539">
    <property type="entry name" value="ThrE_Dicarb/AminoAcid_Exp"/>
</dbReference>
<evidence type="ECO:0000256" key="7">
    <source>
        <dbReference type="SAM" id="Coils"/>
    </source>
</evidence>
<dbReference type="AlphaFoldDB" id="A0A8F1SAP2"/>
<keyword evidence="12" id="KW-1185">Reference proteome</keyword>
<evidence type="ECO:0000313" key="12">
    <source>
        <dbReference type="Proteomes" id="UP000677117"/>
    </source>
</evidence>
<evidence type="ECO:0000313" key="11">
    <source>
        <dbReference type="EMBL" id="QWQ31076.1"/>
    </source>
</evidence>
<dbReference type="Pfam" id="PF12821">
    <property type="entry name" value="ThrE_2"/>
    <property type="match status" value="1"/>
</dbReference>
<proteinExistence type="inferred from homology"/>
<feature type="transmembrane region" description="Helical" evidence="8">
    <location>
        <begin position="421"/>
        <end position="444"/>
    </location>
</feature>
<name>A0A8F1SAP2_9BACT</name>
<dbReference type="PANTHER" id="PTHR34390">
    <property type="entry name" value="UPF0442 PROTEIN YJJB-RELATED"/>
    <property type="match status" value="1"/>
</dbReference>
<evidence type="ECO:0000259" key="10">
    <source>
        <dbReference type="Pfam" id="PF12821"/>
    </source>
</evidence>
<keyword evidence="7" id="KW-0175">Coiled coil</keyword>
<dbReference type="PANTHER" id="PTHR34390:SF2">
    <property type="entry name" value="SUCCINATE TRANSPORTER SUBUNIT YJJP-RELATED"/>
    <property type="match status" value="1"/>
</dbReference>
<dbReference type="EMBL" id="CP076459">
    <property type="protein sequence ID" value="QWQ31076.1"/>
    <property type="molecule type" value="Genomic_DNA"/>
</dbReference>
<feature type="domain" description="Threonine/serine exporter-like N-terminal" evidence="9">
    <location>
        <begin position="43"/>
        <end position="288"/>
    </location>
</feature>